<dbReference type="InterPro" id="IPR058922">
    <property type="entry name" value="WHD_DRP"/>
</dbReference>
<evidence type="ECO:0000256" key="3">
    <source>
        <dbReference type="ARBA" id="ARBA00022741"/>
    </source>
</evidence>
<dbReference type="PANTHER" id="PTHR23155">
    <property type="entry name" value="DISEASE RESISTANCE PROTEIN RP"/>
    <property type="match status" value="1"/>
</dbReference>
<dbReference type="GO" id="GO:0005737">
    <property type="term" value="C:cytoplasm"/>
    <property type="evidence" value="ECO:0007669"/>
    <property type="project" value="UniProtKB-SubCell"/>
</dbReference>
<gene>
    <name evidence="6" type="ORF">Scaly_1816200</name>
</gene>
<dbReference type="SUPFAM" id="SSF52058">
    <property type="entry name" value="L domain-like"/>
    <property type="match status" value="1"/>
</dbReference>
<dbReference type="Pfam" id="PF23559">
    <property type="entry name" value="WHD_DRP"/>
    <property type="match status" value="1"/>
</dbReference>
<keyword evidence="3" id="KW-0547">Nucleotide-binding</keyword>
<dbReference type="EMBL" id="JACGWM010000011">
    <property type="protein sequence ID" value="KAL0341536.1"/>
    <property type="molecule type" value="Genomic_DNA"/>
</dbReference>
<evidence type="ECO:0000256" key="1">
    <source>
        <dbReference type="ARBA" id="ARBA00004496"/>
    </source>
</evidence>
<organism evidence="6">
    <name type="scientific">Sesamum calycinum</name>
    <dbReference type="NCBI Taxonomy" id="2727403"/>
    <lineage>
        <taxon>Eukaryota</taxon>
        <taxon>Viridiplantae</taxon>
        <taxon>Streptophyta</taxon>
        <taxon>Embryophyta</taxon>
        <taxon>Tracheophyta</taxon>
        <taxon>Spermatophyta</taxon>
        <taxon>Magnoliopsida</taxon>
        <taxon>eudicotyledons</taxon>
        <taxon>Gunneridae</taxon>
        <taxon>Pentapetalae</taxon>
        <taxon>asterids</taxon>
        <taxon>lamiids</taxon>
        <taxon>Lamiales</taxon>
        <taxon>Pedaliaceae</taxon>
        <taxon>Sesamum</taxon>
    </lineage>
</organism>
<evidence type="ECO:0000313" key="6">
    <source>
        <dbReference type="EMBL" id="KAL0341536.1"/>
    </source>
</evidence>
<dbReference type="InterPro" id="IPR036388">
    <property type="entry name" value="WH-like_DNA-bd_sf"/>
</dbReference>
<dbReference type="GO" id="GO:0098542">
    <property type="term" value="P:defense response to other organism"/>
    <property type="evidence" value="ECO:0007669"/>
    <property type="project" value="TreeGrafter"/>
</dbReference>
<evidence type="ECO:0000259" key="5">
    <source>
        <dbReference type="Pfam" id="PF23559"/>
    </source>
</evidence>
<accession>A0AAW2NDQ4</accession>
<sequence>MFSLLEGFSEDRQTFQSDLIQSWLVEGFLKPIKGKTLEEAVEEYLKELIDRNLIIVIDRGLGSPPELVMHDLLRDLCLRESQKQHFIRVPRIQHVTFAKEGIDKCFICCDDSTPENLDLPEVNIASQSTSLASLFVCKDCKNMYSGLSRLRVVRMKYFDDTNLEFLHPTRLRCLKIFGGLDLEFTTSSTALPFLWNLQILDTQYLKVLPYETWDMPQLRHITSIWRTLLDPVVTQDCTILENLQTLTDIQGLRCTDEVIKRIPNIKKLSIGYTRSDVEWSNYCLYNLALLRKLEWLMLMAPDLSKEHIAFPSSLKRLQL</sequence>
<dbReference type="InterPro" id="IPR044974">
    <property type="entry name" value="Disease_R_plants"/>
</dbReference>
<dbReference type="Gene3D" id="1.10.10.10">
    <property type="entry name" value="Winged helix-like DNA-binding domain superfamily/Winged helix DNA-binding domain"/>
    <property type="match status" value="1"/>
</dbReference>
<comment type="caution">
    <text evidence="6">The sequence shown here is derived from an EMBL/GenBank/DDBJ whole genome shotgun (WGS) entry which is preliminary data.</text>
</comment>
<dbReference type="PANTHER" id="PTHR23155:SF1152">
    <property type="entry name" value="AAA+ ATPASE DOMAIN-CONTAINING PROTEIN"/>
    <property type="match status" value="1"/>
</dbReference>
<reference evidence="6" key="2">
    <citation type="journal article" date="2024" name="Plant">
        <title>Genomic evolution and insights into agronomic trait innovations of Sesamum species.</title>
        <authorList>
            <person name="Miao H."/>
            <person name="Wang L."/>
            <person name="Qu L."/>
            <person name="Liu H."/>
            <person name="Sun Y."/>
            <person name="Le M."/>
            <person name="Wang Q."/>
            <person name="Wei S."/>
            <person name="Zheng Y."/>
            <person name="Lin W."/>
            <person name="Duan Y."/>
            <person name="Cao H."/>
            <person name="Xiong S."/>
            <person name="Wang X."/>
            <person name="Wei L."/>
            <person name="Li C."/>
            <person name="Ma Q."/>
            <person name="Ju M."/>
            <person name="Zhao R."/>
            <person name="Li G."/>
            <person name="Mu C."/>
            <person name="Tian Q."/>
            <person name="Mei H."/>
            <person name="Zhang T."/>
            <person name="Gao T."/>
            <person name="Zhang H."/>
        </authorList>
    </citation>
    <scope>NUCLEOTIDE SEQUENCE</scope>
    <source>
        <strain evidence="6">KEN8</strain>
    </source>
</reference>
<evidence type="ECO:0000256" key="4">
    <source>
        <dbReference type="ARBA" id="ARBA00022840"/>
    </source>
</evidence>
<protein>
    <recommendedName>
        <fullName evidence="5">Disease resistance protein winged helix domain-containing protein</fullName>
    </recommendedName>
</protein>
<dbReference type="AlphaFoldDB" id="A0AAW2NDQ4"/>
<keyword evidence="2" id="KW-0963">Cytoplasm</keyword>
<proteinExistence type="predicted"/>
<name>A0AAW2NDQ4_9LAMI</name>
<evidence type="ECO:0000256" key="2">
    <source>
        <dbReference type="ARBA" id="ARBA00022490"/>
    </source>
</evidence>
<keyword evidence="4" id="KW-0067">ATP-binding</keyword>
<reference evidence="6" key="1">
    <citation type="submission" date="2020-06" db="EMBL/GenBank/DDBJ databases">
        <authorList>
            <person name="Li T."/>
            <person name="Hu X."/>
            <person name="Zhang T."/>
            <person name="Song X."/>
            <person name="Zhang H."/>
            <person name="Dai N."/>
            <person name="Sheng W."/>
            <person name="Hou X."/>
            <person name="Wei L."/>
        </authorList>
    </citation>
    <scope>NUCLEOTIDE SEQUENCE</scope>
    <source>
        <strain evidence="6">KEN8</strain>
        <tissue evidence="6">Leaf</tissue>
    </source>
</reference>
<comment type="subcellular location">
    <subcellularLocation>
        <location evidence="1">Cytoplasm</location>
    </subcellularLocation>
</comment>
<feature type="domain" description="Disease resistance protein winged helix" evidence="5">
    <location>
        <begin position="8"/>
        <end position="77"/>
    </location>
</feature>